<keyword evidence="1" id="KW-0732">Signal</keyword>
<dbReference type="PROSITE" id="PS51318">
    <property type="entry name" value="TAT"/>
    <property type="match status" value="1"/>
</dbReference>
<reference evidence="2 3" key="1">
    <citation type="submission" date="2023-02" db="EMBL/GenBank/DDBJ databases">
        <title>Bacterial whole genome sequence for Curvibacter sp. HBC28.</title>
        <authorList>
            <person name="Le V."/>
            <person name="Ko S.-R."/>
            <person name="Ahn C.-Y."/>
            <person name="Oh H.-M."/>
        </authorList>
    </citation>
    <scope>NUCLEOTIDE SEQUENCE [LARGE SCALE GENOMIC DNA]</scope>
    <source>
        <strain evidence="2 3">HBC28</strain>
    </source>
</reference>
<protein>
    <submittedName>
        <fullName evidence="2">TRAP transporter substrate-binding protein</fullName>
    </submittedName>
</protein>
<comment type="caution">
    <text evidence="2">The sequence shown here is derived from an EMBL/GenBank/DDBJ whole genome shotgun (WGS) entry which is preliminary data.</text>
</comment>
<sequence length="332" mass="36538">MSDCLARRQALASLGWGALALSAAGPVWAQAPALRFSGAYGDAVFHTQNLRQFARRASELLARPIELSVNAQLKPMAEVLPALASGELAFGEVLMSSYGSKYPLLAMDSLPFIVRGFEDASHMWESSRQVISDDLLSRGVRLLYAVPWPGQGLYSRTPVTLLSDLKGLRFRVYNDTTKRLAELSGAVPTTIAAQDLSKALEAGQVDAMMTSSTTGVDSQAWKAMKYFVDLRAWIPKNMVCVSEKVWQGFSPSQQKELLQAAHQAELQGWQMARDADEGAKKLLTEQKIRVLMPTAELRRTLDQLGERFGREWAQKAGIPGTQALLGYYARRG</sequence>
<organism evidence="2 3">
    <name type="scientific">Curvibacter microcysteis</name>
    <dbReference type="NCBI Taxonomy" id="3026419"/>
    <lineage>
        <taxon>Bacteria</taxon>
        <taxon>Pseudomonadati</taxon>
        <taxon>Pseudomonadota</taxon>
        <taxon>Betaproteobacteria</taxon>
        <taxon>Burkholderiales</taxon>
        <taxon>Comamonadaceae</taxon>
        <taxon>Curvibacter</taxon>
    </lineage>
</organism>
<proteinExistence type="predicted"/>
<name>A0ABT5MHH1_9BURK</name>
<evidence type="ECO:0000313" key="2">
    <source>
        <dbReference type="EMBL" id="MDD0815434.1"/>
    </source>
</evidence>
<evidence type="ECO:0000313" key="3">
    <source>
        <dbReference type="Proteomes" id="UP001528672"/>
    </source>
</evidence>
<dbReference type="PANTHER" id="PTHR33376">
    <property type="match status" value="1"/>
</dbReference>
<accession>A0ABT5MHH1</accession>
<dbReference type="NCBIfam" id="NF037995">
    <property type="entry name" value="TRAP_S1"/>
    <property type="match status" value="1"/>
</dbReference>
<dbReference type="EMBL" id="JAQSIO010000004">
    <property type="protein sequence ID" value="MDD0815434.1"/>
    <property type="molecule type" value="Genomic_DNA"/>
</dbReference>
<dbReference type="CDD" id="cd13602">
    <property type="entry name" value="PBP2_TRAP_BpDctp6_7"/>
    <property type="match status" value="1"/>
</dbReference>
<gene>
    <name evidence="2" type="ORF">PSQ39_12430</name>
</gene>
<dbReference type="InterPro" id="IPR018389">
    <property type="entry name" value="DctP_fam"/>
</dbReference>
<dbReference type="Gene3D" id="3.40.190.170">
    <property type="entry name" value="Bacterial extracellular solute-binding protein, family 7"/>
    <property type="match status" value="1"/>
</dbReference>
<dbReference type="PANTHER" id="PTHR33376:SF4">
    <property type="entry name" value="SIALIC ACID-BINDING PERIPLASMIC PROTEIN SIAP"/>
    <property type="match status" value="1"/>
</dbReference>
<dbReference type="RefSeq" id="WP_273927130.1">
    <property type="nucleotide sequence ID" value="NZ_JAQSIO010000004.1"/>
</dbReference>
<dbReference type="InterPro" id="IPR038404">
    <property type="entry name" value="TRAP_DctP_sf"/>
</dbReference>
<dbReference type="Proteomes" id="UP001528672">
    <property type="component" value="Unassembled WGS sequence"/>
</dbReference>
<dbReference type="InterPro" id="IPR006311">
    <property type="entry name" value="TAT_signal"/>
</dbReference>
<dbReference type="SUPFAM" id="SSF53850">
    <property type="entry name" value="Periplasmic binding protein-like II"/>
    <property type="match status" value="1"/>
</dbReference>
<keyword evidence="3" id="KW-1185">Reference proteome</keyword>
<evidence type="ECO:0000256" key="1">
    <source>
        <dbReference type="ARBA" id="ARBA00022729"/>
    </source>
</evidence>
<dbReference type="Pfam" id="PF03480">
    <property type="entry name" value="DctP"/>
    <property type="match status" value="1"/>
</dbReference>